<feature type="transmembrane region" description="Helical" evidence="1">
    <location>
        <begin position="99"/>
        <end position="115"/>
    </location>
</feature>
<evidence type="ECO:0000256" key="1">
    <source>
        <dbReference type="SAM" id="Phobius"/>
    </source>
</evidence>
<organism evidence="2 3">
    <name type="scientific">Nonomuraea longicatena</name>
    <dbReference type="NCBI Taxonomy" id="83682"/>
    <lineage>
        <taxon>Bacteria</taxon>
        <taxon>Bacillati</taxon>
        <taxon>Actinomycetota</taxon>
        <taxon>Actinomycetes</taxon>
        <taxon>Streptosporangiales</taxon>
        <taxon>Streptosporangiaceae</taxon>
        <taxon>Nonomuraea</taxon>
    </lineage>
</organism>
<keyword evidence="1" id="KW-0472">Membrane</keyword>
<dbReference type="Proteomes" id="UP001501578">
    <property type="component" value="Unassembled WGS sequence"/>
</dbReference>
<comment type="caution">
    <text evidence="2">The sequence shown here is derived from an EMBL/GenBank/DDBJ whole genome shotgun (WGS) entry which is preliminary data.</text>
</comment>
<feature type="transmembrane region" description="Helical" evidence="1">
    <location>
        <begin position="65"/>
        <end position="87"/>
    </location>
</feature>
<reference evidence="2 3" key="1">
    <citation type="journal article" date="2019" name="Int. J. Syst. Evol. Microbiol.">
        <title>The Global Catalogue of Microorganisms (GCM) 10K type strain sequencing project: providing services to taxonomists for standard genome sequencing and annotation.</title>
        <authorList>
            <consortium name="The Broad Institute Genomics Platform"/>
            <consortium name="The Broad Institute Genome Sequencing Center for Infectious Disease"/>
            <person name="Wu L."/>
            <person name="Ma J."/>
        </authorList>
    </citation>
    <scope>NUCLEOTIDE SEQUENCE [LARGE SCALE GENOMIC DNA]</scope>
    <source>
        <strain evidence="2 3">JCM 11136</strain>
    </source>
</reference>
<keyword evidence="1" id="KW-1133">Transmembrane helix</keyword>
<feature type="transmembrane region" description="Helical" evidence="1">
    <location>
        <begin position="381"/>
        <end position="402"/>
    </location>
</feature>
<keyword evidence="1" id="KW-0812">Transmembrane</keyword>
<evidence type="ECO:0008006" key="4">
    <source>
        <dbReference type="Google" id="ProtNLM"/>
    </source>
</evidence>
<dbReference type="EMBL" id="BAAAHQ010000012">
    <property type="protein sequence ID" value="GAA0926670.1"/>
    <property type="molecule type" value="Genomic_DNA"/>
</dbReference>
<name>A0ABN1PDN6_9ACTN</name>
<protein>
    <recommendedName>
        <fullName evidence="4">Glycosyltransferase RgtA/B/C/D-like domain-containing protein</fullName>
    </recommendedName>
</protein>
<evidence type="ECO:0000313" key="2">
    <source>
        <dbReference type="EMBL" id="GAA0926670.1"/>
    </source>
</evidence>
<feature type="transmembrane region" description="Helical" evidence="1">
    <location>
        <begin position="151"/>
        <end position="179"/>
    </location>
</feature>
<sequence length="456" mass="49923">MRVIRSTFLPIQLVLLAWWVGLYPGLFSRDSVLYLSHTMAGPWVSDHSVLYDSLLWLSVTWTGDIGALSLLQTTAMAATLTFTAGALVTLGAPRRTTRAVAMVMPLLPPVGAFSVTFWKDVPFTICAVAVAGVCARIAADRRVTPARLAALAALFAGLGLFRANGFLVVAIAVGALVLVVRTARVRVLLLGAAVAGIPLLLNSLVFPLAGILAPSKTYVYHTAFGDLAVAYRFRPDLFDNRDRALLASVAPLRRWERGGNCHTINPLIWRGDFDWAKADAGVGELLALWQRLVLTDPGLVVDTRLCRGAIAWKIWADDREADGGDTYRFSLRPNADTYVGAEGVTDYPERHLFSARPLSTELRAVADTWLELTRNRAVDWVLWRGALWSYLSYAAVALAAWSLREWRVLGIAAIVLGQQLAILANISAQDFRYMASPILIGMLLLPLLVVSFRRGR</sequence>
<dbReference type="RefSeq" id="WP_343950331.1">
    <property type="nucleotide sequence ID" value="NZ_BAAAHQ010000012.1"/>
</dbReference>
<feature type="transmembrane region" description="Helical" evidence="1">
    <location>
        <begin position="408"/>
        <end position="426"/>
    </location>
</feature>
<gene>
    <name evidence="2" type="ORF">GCM10009560_28710</name>
</gene>
<feature type="transmembrane region" description="Helical" evidence="1">
    <location>
        <begin position="7"/>
        <end position="26"/>
    </location>
</feature>
<feature type="transmembrane region" description="Helical" evidence="1">
    <location>
        <begin position="433"/>
        <end position="452"/>
    </location>
</feature>
<accession>A0ABN1PDN6</accession>
<evidence type="ECO:0000313" key="3">
    <source>
        <dbReference type="Proteomes" id="UP001501578"/>
    </source>
</evidence>
<keyword evidence="3" id="KW-1185">Reference proteome</keyword>
<feature type="transmembrane region" description="Helical" evidence="1">
    <location>
        <begin position="185"/>
        <end position="206"/>
    </location>
</feature>
<proteinExistence type="predicted"/>